<evidence type="ECO:0000256" key="2">
    <source>
        <dbReference type="ARBA" id="ARBA00022737"/>
    </source>
</evidence>
<dbReference type="PANTHER" id="PTHR44019:SF8">
    <property type="entry name" value="POC1 CENTRIOLAR PROTEIN HOMOLOG"/>
    <property type="match status" value="1"/>
</dbReference>
<dbReference type="InterPro" id="IPR019775">
    <property type="entry name" value="WD40_repeat_CS"/>
</dbReference>
<dbReference type="Pfam" id="PF00400">
    <property type="entry name" value="WD40"/>
    <property type="match status" value="7"/>
</dbReference>
<dbReference type="SUPFAM" id="SSF50978">
    <property type="entry name" value="WD40 repeat-like"/>
    <property type="match status" value="1"/>
</dbReference>
<dbReference type="InterPro" id="IPR011600">
    <property type="entry name" value="Pept_C14_caspase"/>
</dbReference>
<accession>A0ABN3QNU2</accession>
<evidence type="ECO:0000313" key="6">
    <source>
        <dbReference type="EMBL" id="GAA2631217.1"/>
    </source>
</evidence>
<feature type="repeat" description="WD" evidence="3">
    <location>
        <begin position="348"/>
        <end position="384"/>
    </location>
</feature>
<dbReference type="InterPro" id="IPR015943">
    <property type="entry name" value="WD40/YVTN_repeat-like_dom_sf"/>
</dbReference>
<feature type="repeat" description="WD" evidence="3">
    <location>
        <begin position="555"/>
        <end position="596"/>
    </location>
</feature>
<dbReference type="PROSITE" id="PS50294">
    <property type="entry name" value="WD_REPEATS_REGION"/>
    <property type="match status" value="5"/>
</dbReference>
<evidence type="ECO:0000259" key="5">
    <source>
        <dbReference type="Pfam" id="PF00656"/>
    </source>
</evidence>
<dbReference type="Gene3D" id="2.130.10.10">
    <property type="entry name" value="YVTN repeat-like/Quinoprotein amine dehydrogenase"/>
    <property type="match status" value="2"/>
</dbReference>
<sequence length="628" mass="68164">MNALPDRLRSRAVLIGTSTYRRLDPLPSVRNNVEALAAALRNEQICGLAPQNVVKVHDPDSTPELMDPILEAAAAATDTILIYYAGHGLIEERRGELHLALVQSDSTDSGRSAYTAVRYGLVRDALLNCRAVRRIVILDCCYSGRAVGQMSANGPASSVLDEALVEGSYILAAAGENRGALAPAEEDYSAFTGELLRVVYDGLPGQGEFLDLNTIYAHVRAALKEKGRPLPQVRELNRVGLTKFVRNQAHRGSRSALPRPPTSVHAGSPAEHAPRLRNRSRRDVLITMTAAASAGGLGFLAWPSKPESATQGRPPAITPPPSRVSTTPAPHASARVLRDTGIRLRLPSAIYALCFSPNGAILATTHNDAIVNLWNVSQRRLLTTIRGHEKEVRSMAFSPNGRLLATGSEDRSVRLWDVRTGAPLGILGRHGNTVPGLDFSPDGATLASVSSDCTLGLWDVARRAKIGRLGDYESNGWLWSVAFTPNGKTLAAGNISEAIFLWDVRTRRRIRILKGHTGGIITVSFNRDGSLMASASKDKTIRLWRMKDEMPLAVLTGHHDVVSEVQFNRDGRTLLSTSDDGTTKLWDLATRRLLRTIEGCDASAAFTAKGDLLATASRDRTVHFWRFT</sequence>
<name>A0ABN3QNU2_9ACTN</name>
<dbReference type="InterPro" id="IPR029030">
    <property type="entry name" value="Caspase-like_dom_sf"/>
</dbReference>
<keyword evidence="2" id="KW-0677">Repeat</keyword>
<evidence type="ECO:0000313" key="7">
    <source>
        <dbReference type="Proteomes" id="UP001501509"/>
    </source>
</evidence>
<feature type="domain" description="Peptidase C14 caspase" evidence="5">
    <location>
        <begin position="10"/>
        <end position="234"/>
    </location>
</feature>
<dbReference type="NCBIfam" id="NF047832">
    <property type="entry name" value="caspase_w_EACC1"/>
    <property type="match status" value="1"/>
</dbReference>
<organism evidence="6 7">
    <name type="scientific">Actinomadura fulvescens</name>
    <dbReference type="NCBI Taxonomy" id="46160"/>
    <lineage>
        <taxon>Bacteria</taxon>
        <taxon>Bacillati</taxon>
        <taxon>Actinomycetota</taxon>
        <taxon>Actinomycetes</taxon>
        <taxon>Streptosporangiales</taxon>
        <taxon>Thermomonosporaceae</taxon>
        <taxon>Actinomadura</taxon>
    </lineage>
</organism>
<dbReference type="RefSeq" id="WP_344547865.1">
    <property type="nucleotide sequence ID" value="NZ_BAAATD010000016.1"/>
</dbReference>
<dbReference type="InterPro" id="IPR020472">
    <property type="entry name" value="WD40_PAC1"/>
</dbReference>
<feature type="repeat" description="WD" evidence="3">
    <location>
        <begin position="385"/>
        <end position="426"/>
    </location>
</feature>
<evidence type="ECO:0000256" key="1">
    <source>
        <dbReference type="ARBA" id="ARBA00022574"/>
    </source>
</evidence>
<keyword evidence="7" id="KW-1185">Reference proteome</keyword>
<feature type="repeat" description="WD" evidence="3">
    <location>
        <begin position="427"/>
        <end position="468"/>
    </location>
</feature>
<feature type="repeat" description="WD" evidence="3">
    <location>
        <begin position="480"/>
        <end position="512"/>
    </location>
</feature>
<feature type="region of interest" description="Disordered" evidence="4">
    <location>
        <begin position="247"/>
        <end position="281"/>
    </location>
</feature>
<dbReference type="PRINTS" id="PR00320">
    <property type="entry name" value="GPROTEINBRPT"/>
</dbReference>
<evidence type="ECO:0000256" key="3">
    <source>
        <dbReference type="PROSITE-ProRule" id="PRU00221"/>
    </source>
</evidence>
<comment type="caution">
    <text evidence="6">The sequence shown here is derived from an EMBL/GenBank/DDBJ whole genome shotgun (WGS) entry which is preliminary data.</text>
</comment>
<dbReference type="EMBL" id="BAAATD010000016">
    <property type="protein sequence ID" value="GAA2631217.1"/>
    <property type="molecule type" value="Genomic_DNA"/>
</dbReference>
<feature type="repeat" description="WD" evidence="3">
    <location>
        <begin position="513"/>
        <end position="554"/>
    </location>
</feature>
<gene>
    <name evidence="6" type="ORF">GCM10010411_81570</name>
</gene>
<evidence type="ECO:0000256" key="4">
    <source>
        <dbReference type="SAM" id="MobiDB-lite"/>
    </source>
</evidence>
<feature type="region of interest" description="Disordered" evidence="4">
    <location>
        <begin position="303"/>
        <end position="332"/>
    </location>
</feature>
<reference evidence="6 7" key="1">
    <citation type="journal article" date="2019" name="Int. J. Syst. Evol. Microbiol.">
        <title>The Global Catalogue of Microorganisms (GCM) 10K type strain sequencing project: providing services to taxonomists for standard genome sequencing and annotation.</title>
        <authorList>
            <consortium name="The Broad Institute Genomics Platform"/>
            <consortium name="The Broad Institute Genome Sequencing Center for Infectious Disease"/>
            <person name="Wu L."/>
            <person name="Ma J."/>
        </authorList>
    </citation>
    <scope>NUCLEOTIDE SEQUENCE [LARGE SCALE GENOMIC DNA]</scope>
    <source>
        <strain evidence="6 7">JCM 6833</strain>
    </source>
</reference>
<dbReference type="InterPro" id="IPR001680">
    <property type="entry name" value="WD40_rpt"/>
</dbReference>
<dbReference type="PROSITE" id="PS00678">
    <property type="entry name" value="WD_REPEATS_1"/>
    <property type="match status" value="4"/>
</dbReference>
<feature type="repeat" description="WD" evidence="3">
    <location>
        <begin position="603"/>
        <end position="628"/>
    </location>
</feature>
<keyword evidence="1 3" id="KW-0853">WD repeat</keyword>
<dbReference type="CDD" id="cd00200">
    <property type="entry name" value="WD40"/>
    <property type="match status" value="1"/>
</dbReference>
<dbReference type="PROSITE" id="PS50082">
    <property type="entry name" value="WD_REPEATS_2"/>
    <property type="match status" value="7"/>
</dbReference>
<dbReference type="InterPro" id="IPR050505">
    <property type="entry name" value="WDR55/POC1"/>
</dbReference>
<protein>
    <recommendedName>
        <fullName evidence="5">Peptidase C14 caspase domain-containing protein</fullName>
    </recommendedName>
</protein>
<proteinExistence type="predicted"/>
<dbReference type="InterPro" id="IPR036322">
    <property type="entry name" value="WD40_repeat_dom_sf"/>
</dbReference>
<dbReference type="SMART" id="SM00320">
    <property type="entry name" value="WD40"/>
    <property type="match status" value="7"/>
</dbReference>
<dbReference type="Pfam" id="PF00656">
    <property type="entry name" value="Peptidase_C14"/>
    <property type="match status" value="1"/>
</dbReference>
<dbReference type="SUPFAM" id="SSF52129">
    <property type="entry name" value="Caspase-like"/>
    <property type="match status" value="1"/>
</dbReference>
<dbReference type="Proteomes" id="UP001501509">
    <property type="component" value="Unassembled WGS sequence"/>
</dbReference>
<dbReference type="PANTHER" id="PTHR44019">
    <property type="entry name" value="WD REPEAT-CONTAINING PROTEIN 55"/>
    <property type="match status" value="1"/>
</dbReference>
<dbReference type="Gene3D" id="3.40.50.1460">
    <property type="match status" value="1"/>
</dbReference>